<dbReference type="InterPro" id="IPR058660">
    <property type="entry name" value="WHD_DnaB"/>
</dbReference>
<keyword evidence="6" id="KW-1185">Reference proteome</keyword>
<feature type="domain" description="DnaB/C C-terminal" evidence="3">
    <location>
        <begin position="324"/>
        <end position="386"/>
    </location>
</feature>
<gene>
    <name evidence="5" type="ORF">NC797_05485</name>
</gene>
<feature type="compositionally biased region" description="Basic and acidic residues" evidence="2">
    <location>
        <begin position="417"/>
        <end position="432"/>
    </location>
</feature>
<sequence>MTQHIGKLLPIEGYQVTIRGNIATSYPQSLTHLYQPLIGVQAISLFQTLLNEYYIKKGSLQTHHTLMTYLSLPLDQIYEARLRLEAIGLLRSYASENEEEKTYLYELHAPFSANEFFEDGMLSQLLLHHIGETKYDELQELFGVMESKYISGQDVTVTFTDIFDTYSPTETDLSKKDKQIKPDNRDDQHGPPLPNNIVDFNWLEKMLKQRMLPSNKVLTPKNKKLMVQLVVLYDLTEQELESAVMWALNEDNKLDSKEFKSACHDLFSSKKQSGAKGMDFRTKVPSNNNETIDKKSGTKEDQFIQMLEQISPKQLLEDLSGGNEASAQDLKVIRDVMTQQGITPEVMNVLVHYVLLKTDMKLSKAYLEKIASHWARKNVTTVRQAMIMAKSENQKYQQWSSSNRQYYKKSTGKKDIVPDWFKERQDASKAKTSENNQNGSNLEEKEDIANLIEKYSKNKQSKQ</sequence>
<evidence type="ECO:0000259" key="3">
    <source>
        <dbReference type="Pfam" id="PF07261"/>
    </source>
</evidence>
<comment type="similarity">
    <text evidence="1">Belongs to the DnaB/DnaD family.</text>
</comment>
<evidence type="ECO:0000256" key="2">
    <source>
        <dbReference type="SAM" id="MobiDB-lite"/>
    </source>
</evidence>
<dbReference type="RefSeq" id="WP_272435741.1">
    <property type="nucleotide sequence ID" value="NZ_JAMQKB010000003.1"/>
</dbReference>
<dbReference type="Gene3D" id="1.10.10.630">
    <property type="entry name" value="DnaD domain-like"/>
    <property type="match status" value="1"/>
</dbReference>
<dbReference type="Proteomes" id="UP001145050">
    <property type="component" value="Unassembled WGS sequence"/>
</dbReference>
<protein>
    <submittedName>
        <fullName evidence="5">DnaD domain protein</fullName>
    </submittedName>
</protein>
<feature type="region of interest" description="Disordered" evidence="2">
    <location>
        <begin position="173"/>
        <end position="194"/>
    </location>
</feature>
<proteinExistence type="inferred from homology"/>
<dbReference type="InterPro" id="IPR034829">
    <property type="entry name" value="DnaD-like_sf"/>
</dbReference>
<reference evidence="5" key="1">
    <citation type="submission" date="2022-06" db="EMBL/GenBank/DDBJ databases">
        <title>Aquibacillus sp. a new bacterium isolated from soil saline samples.</title>
        <authorList>
            <person name="Galisteo C."/>
            <person name="De La Haba R."/>
            <person name="Sanchez-Porro C."/>
            <person name="Ventosa A."/>
        </authorList>
    </citation>
    <scope>NUCLEOTIDE SEQUENCE</scope>
    <source>
        <strain evidence="5">3ASR75-11</strain>
    </source>
</reference>
<dbReference type="Pfam" id="PF25888">
    <property type="entry name" value="WHD_DnaB"/>
    <property type="match status" value="1"/>
</dbReference>
<name>A0A9X3WSC5_9BACI</name>
<dbReference type="AlphaFoldDB" id="A0A9X3WSC5"/>
<dbReference type="EMBL" id="JAMQKB010000003">
    <property type="protein sequence ID" value="MDC3423958.1"/>
    <property type="molecule type" value="Genomic_DNA"/>
</dbReference>
<dbReference type="Pfam" id="PF07261">
    <property type="entry name" value="DnaB_2"/>
    <property type="match status" value="1"/>
</dbReference>
<organism evidence="5 6">
    <name type="scientific">Terrihalobacillus insolitus</name>
    <dbReference type="NCBI Taxonomy" id="2950438"/>
    <lineage>
        <taxon>Bacteria</taxon>
        <taxon>Bacillati</taxon>
        <taxon>Bacillota</taxon>
        <taxon>Bacilli</taxon>
        <taxon>Bacillales</taxon>
        <taxon>Bacillaceae</taxon>
        <taxon>Terrihalobacillus</taxon>
    </lineage>
</organism>
<evidence type="ECO:0000313" key="5">
    <source>
        <dbReference type="EMBL" id="MDC3423958.1"/>
    </source>
</evidence>
<accession>A0A9X3WSC5</accession>
<feature type="domain" description="Replicative helicase loading/DNA remodeling protein DnaB N-terminal winged helix" evidence="4">
    <location>
        <begin position="10"/>
        <end position="240"/>
    </location>
</feature>
<dbReference type="InterPro" id="IPR006343">
    <property type="entry name" value="DnaB/C_C"/>
</dbReference>
<evidence type="ECO:0000256" key="1">
    <source>
        <dbReference type="ARBA" id="ARBA00093462"/>
    </source>
</evidence>
<evidence type="ECO:0000259" key="4">
    <source>
        <dbReference type="Pfam" id="PF25888"/>
    </source>
</evidence>
<evidence type="ECO:0000313" key="6">
    <source>
        <dbReference type="Proteomes" id="UP001145050"/>
    </source>
</evidence>
<feature type="compositionally biased region" description="Basic and acidic residues" evidence="2">
    <location>
        <begin position="173"/>
        <end position="189"/>
    </location>
</feature>
<comment type="caution">
    <text evidence="5">The sequence shown here is derived from an EMBL/GenBank/DDBJ whole genome shotgun (WGS) entry which is preliminary data.</text>
</comment>
<feature type="region of interest" description="Disordered" evidence="2">
    <location>
        <begin position="417"/>
        <end position="463"/>
    </location>
</feature>